<keyword evidence="3 6" id="KW-0812">Transmembrane</keyword>
<feature type="transmembrane region" description="Helical" evidence="6">
    <location>
        <begin position="7"/>
        <end position="28"/>
    </location>
</feature>
<feature type="transmembrane region" description="Helical" evidence="6">
    <location>
        <begin position="292"/>
        <end position="315"/>
    </location>
</feature>
<feature type="domain" description="Major facilitator superfamily (MFS) profile" evidence="7">
    <location>
        <begin position="6"/>
        <end position="382"/>
    </location>
</feature>
<accession>A0A1I6YAE4</accession>
<feature type="transmembrane region" description="Helical" evidence="6">
    <location>
        <begin position="72"/>
        <end position="89"/>
    </location>
</feature>
<dbReference type="GO" id="GO:0005886">
    <property type="term" value="C:plasma membrane"/>
    <property type="evidence" value="ECO:0007669"/>
    <property type="project" value="UniProtKB-SubCell"/>
</dbReference>
<dbReference type="EMBL" id="FPAS01000001">
    <property type="protein sequence ID" value="SFT47486.1"/>
    <property type="molecule type" value="Genomic_DNA"/>
</dbReference>
<dbReference type="InterPro" id="IPR020846">
    <property type="entry name" value="MFS_dom"/>
</dbReference>
<feature type="transmembrane region" description="Helical" evidence="6">
    <location>
        <begin position="327"/>
        <end position="346"/>
    </location>
</feature>
<keyword evidence="5 6" id="KW-0472">Membrane</keyword>
<dbReference type="RefSeq" id="WP_090246503.1">
    <property type="nucleotide sequence ID" value="NZ_FPAS01000001.1"/>
</dbReference>
<evidence type="ECO:0000313" key="8">
    <source>
        <dbReference type="EMBL" id="SFT47486.1"/>
    </source>
</evidence>
<reference evidence="8 9" key="1">
    <citation type="submission" date="2016-10" db="EMBL/GenBank/DDBJ databases">
        <authorList>
            <person name="de Groot N.N."/>
        </authorList>
    </citation>
    <scope>NUCLEOTIDE SEQUENCE [LARGE SCALE GENOMIC DNA]</scope>
    <source>
        <strain evidence="8 9">CGMCC 1.7005</strain>
    </source>
</reference>
<feature type="transmembrane region" description="Helical" evidence="6">
    <location>
        <begin position="158"/>
        <end position="177"/>
    </location>
</feature>
<evidence type="ECO:0000256" key="2">
    <source>
        <dbReference type="ARBA" id="ARBA00022475"/>
    </source>
</evidence>
<dbReference type="GO" id="GO:0022857">
    <property type="term" value="F:transmembrane transporter activity"/>
    <property type="evidence" value="ECO:0007669"/>
    <property type="project" value="InterPro"/>
</dbReference>
<keyword evidence="4 6" id="KW-1133">Transmembrane helix</keyword>
<keyword evidence="9" id="KW-1185">Reference proteome</keyword>
<gene>
    <name evidence="8" type="ORF">SAMN05216474_0762</name>
</gene>
<name>A0A1I6YAE4_9FLAO</name>
<dbReference type="Pfam" id="PF07690">
    <property type="entry name" value="MFS_1"/>
    <property type="match status" value="1"/>
</dbReference>
<comment type="subcellular location">
    <subcellularLocation>
        <location evidence="1">Cell membrane</location>
        <topology evidence="1">Multi-pass membrane protein</topology>
    </subcellularLocation>
</comment>
<evidence type="ECO:0000259" key="7">
    <source>
        <dbReference type="PROSITE" id="PS50850"/>
    </source>
</evidence>
<protein>
    <submittedName>
        <fullName evidence="8">MFS transporter, DHA1 family, putative efflux transporter</fullName>
    </submittedName>
</protein>
<feature type="transmembrane region" description="Helical" evidence="6">
    <location>
        <begin position="266"/>
        <end position="286"/>
    </location>
</feature>
<feature type="transmembrane region" description="Helical" evidence="6">
    <location>
        <begin position="40"/>
        <end position="60"/>
    </location>
</feature>
<evidence type="ECO:0000256" key="6">
    <source>
        <dbReference type="SAM" id="Phobius"/>
    </source>
</evidence>
<dbReference type="InterPro" id="IPR036259">
    <property type="entry name" value="MFS_trans_sf"/>
</dbReference>
<evidence type="ECO:0000313" key="9">
    <source>
        <dbReference type="Proteomes" id="UP000236454"/>
    </source>
</evidence>
<evidence type="ECO:0000256" key="3">
    <source>
        <dbReference type="ARBA" id="ARBA00022692"/>
    </source>
</evidence>
<feature type="transmembrane region" description="Helical" evidence="6">
    <location>
        <begin position="95"/>
        <end position="118"/>
    </location>
</feature>
<feature type="transmembrane region" description="Helical" evidence="6">
    <location>
        <begin position="358"/>
        <end position="378"/>
    </location>
</feature>
<evidence type="ECO:0000256" key="5">
    <source>
        <dbReference type="ARBA" id="ARBA00023136"/>
    </source>
</evidence>
<dbReference type="InterPro" id="IPR011701">
    <property type="entry name" value="MFS"/>
</dbReference>
<evidence type="ECO:0000256" key="1">
    <source>
        <dbReference type="ARBA" id="ARBA00004651"/>
    </source>
</evidence>
<dbReference type="Proteomes" id="UP000236454">
    <property type="component" value="Unassembled WGS sequence"/>
</dbReference>
<dbReference type="AlphaFoldDB" id="A0A1I6YAE4"/>
<dbReference type="PROSITE" id="PS50850">
    <property type="entry name" value="MFS"/>
    <property type="match status" value="1"/>
</dbReference>
<feature type="transmembrane region" description="Helical" evidence="6">
    <location>
        <begin position="237"/>
        <end position="254"/>
    </location>
</feature>
<proteinExistence type="predicted"/>
<evidence type="ECO:0000256" key="4">
    <source>
        <dbReference type="ARBA" id="ARBA00022989"/>
    </source>
</evidence>
<dbReference type="CDD" id="cd17324">
    <property type="entry name" value="MFS_NepI_like"/>
    <property type="match status" value="1"/>
</dbReference>
<dbReference type="SUPFAM" id="SSF103473">
    <property type="entry name" value="MFS general substrate transporter"/>
    <property type="match status" value="1"/>
</dbReference>
<dbReference type="PANTHER" id="PTHR43124">
    <property type="entry name" value="PURINE EFFLUX PUMP PBUE"/>
    <property type="match status" value="1"/>
</dbReference>
<dbReference type="PANTHER" id="PTHR43124:SF10">
    <property type="entry name" value="PURINE EFFLUX PUMP PBUE"/>
    <property type="match status" value="1"/>
</dbReference>
<dbReference type="Gene3D" id="1.20.1250.20">
    <property type="entry name" value="MFS general substrate transporter like domains"/>
    <property type="match status" value="1"/>
</dbReference>
<keyword evidence="2" id="KW-1003">Cell membrane</keyword>
<feature type="transmembrane region" description="Helical" evidence="6">
    <location>
        <begin position="197"/>
        <end position="217"/>
    </location>
</feature>
<organism evidence="8 9">
    <name type="scientific">Lishizhenia tianjinensis</name>
    <dbReference type="NCBI Taxonomy" id="477690"/>
    <lineage>
        <taxon>Bacteria</taxon>
        <taxon>Pseudomonadati</taxon>
        <taxon>Bacteroidota</taxon>
        <taxon>Flavobacteriia</taxon>
        <taxon>Flavobacteriales</taxon>
        <taxon>Crocinitomicaceae</taxon>
        <taxon>Lishizhenia</taxon>
    </lineage>
</organism>
<feature type="transmembrane region" description="Helical" evidence="6">
    <location>
        <begin position="130"/>
        <end position="152"/>
    </location>
</feature>
<dbReference type="STRING" id="477690.SAMN05216474_0762"/>
<dbReference type="OrthoDB" id="9788453at2"/>
<dbReference type="InterPro" id="IPR050189">
    <property type="entry name" value="MFS_Efflux_Transporters"/>
</dbReference>
<sequence length="386" mass="41902">MNNTLKIYLLTLICFVAGTSEFVIVGVLDKIAGDIGISVSMAGQLITVFAITAALGTPVAIYRMRKMNQKHVLIIALLTFTLGSLLMTLSKNFNLLLLARVIMALGMGVFNVLCFIVASELAPEHKKAGAVATVTVGYNAALIVGLPVGRIITEHFGWQSIFIGTSILSLAFIALLAKHLPSFPATTVLPLKDQIRVFKRPIIVLSLAMSFFWILGYSSLYSYITPFLKETSLIKESTFSLAFLAFGVSTLIGNKSGGYFGDRFGIPNTIATSMFIHLIILLTLSLCIGTHPYLTIILLMAWAMAAWLPGPLFRFSIMNLSHEAKSVILSIYNSIIQFGFAVGAALGGLEIDTIGTGYLSWTAAGIVGISFLLTLKYWKQRKNVEV</sequence>